<sequence>MTAHKKRFRAFDPDPDCPNHKCCDMPSCDQIAGYKAPKSRQNLRDYYWFCLEHIREYNKNWDYCKGMTPAQIEQHLRSTTVWDKPSWKLGQLGKADLLKEQYFKDSLGLFKDHPGFKQSKSSPSTPQAPKELRHSLQTLGLTWPLSLQELRKQYTILARQYHPDTNHGDVSMTEQFKNISAAYTQLRTHLVNSVEI</sequence>
<dbReference type="InterPro" id="IPR051938">
    <property type="entry name" value="Apopto_cytoskel_mod"/>
</dbReference>
<keyword evidence="1" id="KW-0143">Chaperone</keyword>
<dbReference type="PROSITE" id="PS50076">
    <property type="entry name" value="DNAJ_2"/>
    <property type="match status" value="1"/>
</dbReference>
<evidence type="ECO:0000256" key="1">
    <source>
        <dbReference type="ARBA" id="ARBA00023186"/>
    </source>
</evidence>
<comment type="caution">
    <text evidence="3">The sequence shown here is derived from an EMBL/GenBank/DDBJ whole genome shotgun (WGS) entry which is preliminary data.</text>
</comment>
<protein>
    <recommendedName>
        <fullName evidence="2">J domain-containing protein</fullName>
    </recommendedName>
</protein>
<feature type="domain" description="J" evidence="2">
    <location>
        <begin position="134"/>
        <end position="191"/>
    </location>
</feature>
<reference evidence="4" key="1">
    <citation type="submission" date="2014-06" db="EMBL/GenBank/DDBJ databases">
        <authorList>
            <person name="Winans N.J."/>
            <person name="Newell P.D."/>
            <person name="Douglas A.E."/>
        </authorList>
    </citation>
    <scope>NUCLEOTIDE SEQUENCE [LARGE SCALE GENOMIC DNA]</scope>
    <source>
        <strain evidence="4">DmL_052</strain>
    </source>
</reference>
<organism evidence="3 4">
    <name type="scientific">Commensalibacter intestini</name>
    <dbReference type="NCBI Taxonomy" id="479936"/>
    <lineage>
        <taxon>Bacteria</taxon>
        <taxon>Pseudomonadati</taxon>
        <taxon>Pseudomonadota</taxon>
        <taxon>Alphaproteobacteria</taxon>
        <taxon>Acetobacterales</taxon>
        <taxon>Acetobacteraceae</taxon>
    </lineage>
</organism>
<dbReference type="SMART" id="SM00271">
    <property type="entry name" value="DnaJ"/>
    <property type="match status" value="1"/>
</dbReference>
<dbReference type="Proteomes" id="UP000194946">
    <property type="component" value="Unassembled WGS sequence"/>
</dbReference>
<proteinExistence type="predicted"/>
<dbReference type="PANTHER" id="PTHR44145:SF3">
    <property type="entry name" value="DNAJ HOMOLOG SUBFAMILY A MEMBER 3, MITOCHONDRIAL"/>
    <property type="match status" value="1"/>
</dbReference>
<gene>
    <name evidence="3" type="ORF">HK18_05060</name>
</gene>
<accession>A0A251ZSK9</accession>
<dbReference type="EMBL" id="JOPB01000029">
    <property type="protein sequence ID" value="OUI77648.1"/>
    <property type="molecule type" value="Genomic_DNA"/>
</dbReference>
<dbReference type="PRINTS" id="PR00625">
    <property type="entry name" value="JDOMAIN"/>
</dbReference>
<dbReference type="Gene3D" id="1.10.287.110">
    <property type="entry name" value="DnaJ domain"/>
    <property type="match status" value="1"/>
</dbReference>
<evidence type="ECO:0000313" key="3">
    <source>
        <dbReference type="EMBL" id="OUI77648.1"/>
    </source>
</evidence>
<dbReference type="SUPFAM" id="SSF46565">
    <property type="entry name" value="Chaperone J-domain"/>
    <property type="match status" value="1"/>
</dbReference>
<dbReference type="InterPro" id="IPR036869">
    <property type="entry name" value="J_dom_sf"/>
</dbReference>
<dbReference type="Pfam" id="PF00226">
    <property type="entry name" value="DnaJ"/>
    <property type="match status" value="1"/>
</dbReference>
<keyword evidence="4" id="KW-1185">Reference proteome</keyword>
<dbReference type="AlphaFoldDB" id="A0A251ZSK9"/>
<name>A0A251ZSK9_9PROT</name>
<dbReference type="CDD" id="cd06257">
    <property type="entry name" value="DnaJ"/>
    <property type="match status" value="1"/>
</dbReference>
<dbReference type="PANTHER" id="PTHR44145">
    <property type="entry name" value="DNAJ HOMOLOG SUBFAMILY A MEMBER 3, MITOCHONDRIAL"/>
    <property type="match status" value="1"/>
</dbReference>
<dbReference type="InterPro" id="IPR001623">
    <property type="entry name" value="DnaJ_domain"/>
</dbReference>
<evidence type="ECO:0000313" key="4">
    <source>
        <dbReference type="Proteomes" id="UP000194946"/>
    </source>
</evidence>
<evidence type="ECO:0000259" key="2">
    <source>
        <dbReference type="PROSITE" id="PS50076"/>
    </source>
</evidence>